<feature type="chain" id="PRO_5041908586" evidence="1">
    <location>
        <begin position="24"/>
        <end position="229"/>
    </location>
</feature>
<dbReference type="Proteomes" id="UP001196413">
    <property type="component" value="Unassembled WGS sequence"/>
</dbReference>
<dbReference type="EMBL" id="JAHQIW010002846">
    <property type="protein sequence ID" value="KAJ1356605.1"/>
    <property type="molecule type" value="Genomic_DNA"/>
</dbReference>
<protein>
    <submittedName>
        <fullName evidence="2">Uncharacterized protein</fullName>
    </submittedName>
</protein>
<keyword evidence="1" id="KW-0732">Signal</keyword>
<evidence type="ECO:0000313" key="2">
    <source>
        <dbReference type="EMBL" id="KAJ1356605.1"/>
    </source>
</evidence>
<accession>A0AAD5QPC1</accession>
<name>A0AAD5QPC1_PARTN</name>
<evidence type="ECO:0000313" key="3">
    <source>
        <dbReference type="Proteomes" id="UP001196413"/>
    </source>
</evidence>
<reference evidence="2" key="1">
    <citation type="submission" date="2021-06" db="EMBL/GenBank/DDBJ databases">
        <title>Parelaphostrongylus tenuis whole genome reference sequence.</title>
        <authorList>
            <person name="Garwood T.J."/>
            <person name="Larsen P.A."/>
            <person name="Fountain-Jones N.M."/>
            <person name="Garbe J.R."/>
            <person name="Macchietto M.G."/>
            <person name="Kania S.A."/>
            <person name="Gerhold R.W."/>
            <person name="Richards J.E."/>
            <person name="Wolf T.M."/>
        </authorList>
    </citation>
    <scope>NUCLEOTIDE SEQUENCE</scope>
    <source>
        <strain evidence="2">MNPRO001-30</strain>
        <tissue evidence="2">Meninges</tissue>
    </source>
</reference>
<proteinExistence type="predicted"/>
<organism evidence="2 3">
    <name type="scientific">Parelaphostrongylus tenuis</name>
    <name type="common">Meningeal worm</name>
    <dbReference type="NCBI Taxonomy" id="148309"/>
    <lineage>
        <taxon>Eukaryota</taxon>
        <taxon>Metazoa</taxon>
        <taxon>Ecdysozoa</taxon>
        <taxon>Nematoda</taxon>
        <taxon>Chromadorea</taxon>
        <taxon>Rhabditida</taxon>
        <taxon>Rhabditina</taxon>
        <taxon>Rhabditomorpha</taxon>
        <taxon>Strongyloidea</taxon>
        <taxon>Metastrongylidae</taxon>
        <taxon>Parelaphostrongylus</taxon>
    </lineage>
</organism>
<keyword evidence="3" id="KW-1185">Reference proteome</keyword>
<evidence type="ECO:0000256" key="1">
    <source>
        <dbReference type="SAM" id="SignalP"/>
    </source>
</evidence>
<feature type="signal peptide" evidence="1">
    <location>
        <begin position="1"/>
        <end position="23"/>
    </location>
</feature>
<sequence length="229" mass="24646">MNSFMNMARLPTTVMSLLITVSAALECGVMPERQMATKTFRVTDFTLPVDMVYSTTPKVLVQVPGILPTRESASSFASRLITQAVIDVLEQQGRTAGFDDAMISAIFGQLSVQISYEPQECKEVAVNADLVAGINGVMMAMKPHCIIVGSTVTSLCTADTGEMCKIGLNSMIAPISANQTTISGTIKTTNFVMVNWSRGIWQSLMNRTLRTLTLGPLGLHFLSAVATVD</sequence>
<gene>
    <name evidence="2" type="ORF">KIN20_014336</name>
</gene>
<comment type="caution">
    <text evidence="2">The sequence shown here is derived from an EMBL/GenBank/DDBJ whole genome shotgun (WGS) entry which is preliminary data.</text>
</comment>
<dbReference type="AlphaFoldDB" id="A0AAD5QPC1"/>